<sequence>MRMPPFKLALLSVQGHDSGDGVAELAEGEKGMRPRRLVVESDWIMRWRLVAIKSKFDQRLRQLPFCLHDMCPKPTVPSSRWRAVCHSTPTWSLIADSEAPSAWLARSCATSYLTDSIMTRPGLWQRRTPPAIVLENDHLVTFHTRHRVVCESHNFVVLYTSHTGVKIDHNVSFKTFFYVVYKSPTILALTLATSPAWGCLIGFRLPTPSALRLITSSSSRHRLFYWTDYPVALKAPYATGFKAPLFQDSTAYHIGVNTRHHAGFKRHSGGLIARHRVSGSGDDDFRPLWPATSSLVERRFPASRCDDLLLRLELIYHVPSSSTAASGRSSVTYDLLSPSSAAIAFLCGNRLPLRSRRLLLNVLGEFVHVLGEFVRGLARICGRAMVSSKIKIGSKPGTTSGTTTLSKKDDDLGQEGRRPRAGRTTASSKKDNDLERVGNLSQQDGDLEDLQRQAGQDEDLKQDEDLDGDEGLKWDADVGPDNDLEPDRTQAGRVPRTPRRPREKDMDLRR</sequence>
<name>A0A550CFA4_9AGAR</name>
<keyword evidence="3" id="KW-1185">Reference proteome</keyword>
<evidence type="ECO:0000313" key="2">
    <source>
        <dbReference type="EMBL" id="TRM63464.1"/>
    </source>
</evidence>
<feature type="compositionally biased region" description="Basic and acidic residues" evidence="1">
    <location>
        <begin position="500"/>
        <end position="510"/>
    </location>
</feature>
<dbReference type="EMBL" id="VDMD01000009">
    <property type="protein sequence ID" value="TRM63464.1"/>
    <property type="molecule type" value="Genomic_DNA"/>
</dbReference>
<organism evidence="2 3">
    <name type="scientific">Schizophyllum amplum</name>
    <dbReference type="NCBI Taxonomy" id="97359"/>
    <lineage>
        <taxon>Eukaryota</taxon>
        <taxon>Fungi</taxon>
        <taxon>Dikarya</taxon>
        <taxon>Basidiomycota</taxon>
        <taxon>Agaricomycotina</taxon>
        <taxon>Agaricomycetes</taxon>
        <taxon>Agaricomycetidae</taxon>
        <taxon>Agaricales</taxon>
        <taxon>Schizophyllaceae</taxon>
        <taxon>Schizophyllum</taxon>
    </lineage>
</organism>
<proteinExistence type="predicted"/>
<dbReference type="AlphaFoldDB" id="A0A550CFA4"/>
<evidence type="ECO:0000256" key="1">
    <source>
        <dbReference type="SAM" id="MobiDB-lite"/>
    </source>
</evidence>
<comment type="caution">
    <text evidence="2">The sequence shown here is derived from an EMBL/GenBank/DDBJ whole genome shotgun (WGS) entry which is preliminary data.</text>
</comment>
<protein>
    <submittedName>
        <fullName evidence="2">Uncharacterized protein</fullName>
    </submittedName>
</protein>
<gene>
    <name evidence="2" type="ORF">BD626DRAFT_536866</name>
</gene>
<dbReference type="Proteomes" id="UP000320762">
    <property type="component" value="Unassembled WGS sequence"/>
</dbReference>
<reference evidence="2 3" key="1">
    <citation type="journal article" date="2019" name="New Phytol.">
        <title>Comparative genomics reveals unique wood-decay strategies and fruiting body development in the Schizophyllaceae.</title>
        <authorList>
            <person name="Almasi E."/>
            <person name="Sahu N."/>
            <person name="Krizsan K."/>
            <person name="Balint B."/>
            <person name="Kovacs G.M."/>
            <person name="Kiss B."/>
            <person name="Cseklye J."/>
            <person name="Drula E."/>
            <person name="Henrissat B."/>
            <person name="Nagy I."/>
            <person name="Chovatia M."/>
            <person name="Adam C."/>
            <person name="LaButti K."/>
            <person name="Lipzen A."/>
            <person name="Riley R."/>
            <person name="Grigoriev I.V."/>
            <person name="Nagy L.G."/>
        </authorList>
    </citation>
    <scope>NUCLEOTIDE SEQUENCE [LARGE SCALE GENOMIC DNA]</scope>
    <source>
        <strain evidence="2 3">NL-1724</strain>
    </source>
</reference>
<accession>A0A550CFA4</accession>
<evidence type="ECO:0000313" key="3">
    <source>
        <dbReference type="Proteomes" id="UP000320762"/>
    </source>
</evidence>
<feature type="compositionally biased region" description="Acidic residues" evidence="1">
    <location>
        <begin position="456"/>
        <end position="469"/>
    </location>
</feature>
<feature type="region of interest" description="Disordered" evidence="1">
    <location>
        <begin position="391"/>
        <end position="510"/>
    </location>
</feature>
<feature type="compositionally biased region" description="Basic and acidic residues" evidence="1">
    <location>
        <begin position="406"/>
        <end position="418"/>
    </location>
</feature>
<feature type="compositionally biased region" description="Low complexity" evidence="1">
    <location>
        <begin position="393"/>
        <end position="405"/>
    </location>
</feature>